<accession>A0A182Y5U4</accession>
<sequence length="50" mass="5932">MWSSGAAAVASKRCENIEWNNLTPKTRGRKKHDRKHRLQRELHIHTPKTR</sequence>
<reference evidence="3" key="1">
    <citation type="journal article" date="2014" name="Genome Biol.">
        <title>Genome analysis of a major urban malaria vector mosquito, Anopheles stephensi.</title>
        <authorList>
            <person name="Jiang X."/>
            <person name="Peery A."/>
            <person name="Hall A.B."/>
            <person name="Sharma A."/>
            <person name="Chen X.G."/>
            <person name="Waterhouse R.M."/>
            <person name="Komissarov A."/>
            <person name="Riehle M.M."/>
            <person name="Shouche Y."/>
            <person name="Sharakhova M.V."/>
            <person name="Lawson D."/>
            <person name="Pakpour N."/>
            <person name="Arensburger P."/>
            <person name="Davidson V.L."/>
            <person name="Eiglmeier K."/>
            <person name="Emrich S."/>
            <person name="George P."/>
            <person name="Kennedy R.C."/>
            <person name="Mane S.P."/>
            <person name="Maslen G."/>
            <person name="Oringanje C."/>
            <person name="Qi Y."/>
            <person name="Settlage R."/>
            <person name="Tojo M."/>
            <person name="Tubio J.M."/>
            <person name="Unger M.F."/>
            <person name="Wang B."/>
            <person name="Vernick K.D."/>
            <person name="Ribeiro J.M."/>
            <person name="James A.A."/>
            <person name="Michel K."/>
            <person name="Riehle M.A."/>
            <person name="Luckhart S."/>
            <person name="Sharakhov I.V."/>
            <person name="Tu Z."/>
        </authorList>
    </citation>
    <scope>NUCLEOTIDE SEQUENCE [LARGE SCALE GENOMIC DNA]</scope>
    <source>
        <strain evidence="3">Indian</strain>
    </source>
</reference>
<protein>
    <submittedName>
        <fullName evidence="2">Uncharacterized protein</fullName>
    </submittedName>
</protein>
<feature type="region of interest" description="Disordered" evidence="1">
    <location>
        <begin position="22"/>
        <end position="50"/>
    </location>
</feature>
<keyword evidence="3" id="KW-1185">Reference proteome</keyword>
<dbReference type="EnsemblMetazoa" id="ASTEI03830-RA">
    <property type="protein sequence ID" value="ASTEI03830-PA"/>
    <property type="gene ID" value="ASTEI03830"/>
</dbReference>
<dbReference type="AlphaFoldDB" id="A0A182Y5U4"/>
<reference evidence="2" key="2">
    <citation type="submission" date="2020-05" db="UniProtKB">
        <authorList>
            <consortium name="EnsemblMetazoa"/>
        </authorList>
    </citation>
    <scope>IDENTIFICATION</scope>
    <source>
        <strain evidence="2">Indian</strain>
    </source>
</reference>
<evidence type="ECO:0000313" key="3">
    <source>
        <dbReference type="Proteomes" id="UP000076408"/>
    </source>
</evidence>
<organism evidence="2 3">
    <name type="scientific">Anopheles stephensi</name>
    <name type="common">Indo-Pakistan malaria mosquito</name>
    <dbReference type="NCBI Taxonomy" id="30069"/>
    <lineage>
        <taxon>Eukaryota</taxon>
        <taxon>Metazoa</taxon>
        <taxon>Ecdysozoa</taxon>
        <taxon>Arthropoda</taxon>
        <taxon>Hexapoda</taxon>
        <taxon>Insecta</taxon>
        <taxon>Pterygota</taxon>
        <taxon>Neoptera</taxon>
        <taxon>Endopterygota</taxon>
        <taxon>Diptera</taxon>
        <taxon>Nematocera</taxon>
        <taxon>Culicoidea</taxon>
        <taxon>Culicidae</taxon>
        <taxon>Anophelinae</taxon>
        <taxon>Anopheles</taxon>
    </lineage>
</organism>
<feature type="compositionally biased region" description="Basic residues" evidence="1">
    <location>
        <begin position="26"/>
        <end position="38"/>
    </location>
</feature>
<evidence type="ECO:0000256" key="1">
    <source>
        <dbReference type="SAM" id="MobiDB-lite"/>
    </source>
</evidence>
<proteinExistence type="predicted"/>
<dbReference type="Proteomes" id="UP000076408">
    <property type="component" value="Unassembled WGS sequence"/>
</dbReference>
<dbReference type="VEuPathDB" id="VectorBase:ASTEI03830"/>
<evidence type="ECO:0000313" key="2">
    <source>
        <dbReference type="EnsemblMetazoa" id="ASTEI03830-PA"/>
    </source>
</evidence>
<name>A0A182Y5U4_ANOST</name>